<dbReference type="RefSeq" id="XP_040932099.1">
    <property type="nucleotide sequence ID" value="XM_041076165.1"/>
</dbReference>
<reference evidence="11" key="1">
    <citation type="journal article" date="2020" name="Nat. Genet.">
        <title>Genomic diversifications of five Gossypium allopolyploid species and their impact on cotton improvement.</title>
        <authorList>
            <person name="Chen Z.J."/>
            <person name="Sreedasyam A."/>
            <person name="Ando A."/>
            <person name="Song Q."/>
            <person name="De Santiago L.M."/>
            <person name="Hulse-Kemp A.M."/>
            <person name="Ding M."/>
            <person name="Ye W."/>
            <person name="Kirkbride R.C."/>
            <person name="Jenkins J."/>
            <person name="Plott C."/>
            <person name="Lovell J."/>
            <person name="Lin Y.M."/>
            <person name="Vaughn R."/>
            <person name="Liu B."/>
            <person name="Simpson S."/>
            <person name="Scheffler B.E."/>
            <person name="Wen L."/>
            <person name="Saski C.A."/>
            <person name="Grover C.E."/>
            <person name="Hu G."/>
            <person name="Conover J.L."/>
            <person name="Carlson J.W."/>
            <person name="Shu S."/>
            <person name="Boston L.B."/>
            <person name="Williams M."/>
            <person name="Peterson D.G."/>
            <person name="McGee K."/>
            <person name="Jones D.C."/>
            <person name="Wendel J.F."/>
            <person name="Stelly D.M."/>
            <person name="Grimwood J."/>
            <person name="Schmutz J."/>
        </authorList>
    </citation>
    <scope>NUCLEOTIDE SEQUENCE [LARGE SCALE GENOMIC DNA]</scope>
    <source>
        <strain evidence="11">cv. TM-1</strain>
    </source>
</reference>
<keyword evidence="8" id="KW-0503">Monooxygenase</keyword>
<dbReference type="SUPFAM" id="SSF48264">
    <property type="entry name" value="Cytochrome P450"/>
    <property type="match status" value="1"/>
</dbReference>
<proteinExistence type="inferred from homology"/>
<keyword evidence="4" id="KW-0349">Heme</keyword>
<evidence type="ECO:0000256" key="8">
    <source>
        <dbReference type="ARBA" id="ARBA00023033"/>
    </source>
</evidence>
<dbReference type="PANTHER" id="PTHR47943:SF9">
    <property type="entry name" value="CYTOCHROME P450"/>
    <property type="match status" value="1"/>
</dbReference>
<protein>
    <submittedName>
        <fullName evidence="12">Cytochrome P450 CYP736A12-like</fullName>
    </submittedName>
</protein>
<organism evidence="11 12">
    <name type="scientific">Gossypium hirsutum</name>
    <name type="common">Upland cotton</name>
    <name type="synonym">Gossypium mexicanum</name>
    <dbReference type="NCBI Taxonomy" id="3635"/>
    <lineage>
        <taxon>Eukaryota</taxon>
        <taxon>Viridiplantae</taxon>
        <taxon>Streptophyta</taxon>
        <taxon>Embryophyta</taxon>
        <taxon>Tracheophyta</taxon>
        <taxon>Spermatophyta</taxon>
        <taxon>Magnoliopsida</taxon>
        <taxon>eudicotyledons</taxon>
        <taxon>Gunneridae</taxon>
        <taxon>Pentapetalae</taxon>
        <taxon>rosids</taxon>
        <taxon>malvids</taxon>
        <taxon>Malvales</taxon>
        <taxon>Malvaceae</taxon>
        <taxon>Malvoideae</taxon>
        <taxon>Gossypium</taxon>
    </lineage>
</organism>
<dbReference type="InterPro" id="IPR002401">
    <property type="entry name" value="Cyt_P450_E_grp-I"/>
</dbReference>
<dbReference type="Pfam" id="PF00067">
    <property type="entry name" value="p450"/>
    <property type="match status" value="1"/>
</dbReference>
<keyword evidence="5" id="KW-0479">Metal-binding</keyword>
<evidence type="ECO:0000256" key="10">
    <source>
        <dbReference type="SAM" id="MobiDB-lite"/>
    </source>
</evidence>
<comment type="similarity">
    <text evidence="3">Belongs to the cytochrome P450 family.</text>
</comment>
<keyword evidence="9" id="KW-0472">Membrane</keyword>
<dbReference type="InterPro" id="IPR036396">
    <property type="entry name" value="Cyt_P450_sf"/>
</dbReference>
<dbReference type="InterPro" id="IPR001128">
    <property type="entry name" value="Cyt_P450"/>
</dbReference>
<evidence type="ECO:0000256" key="7">
    <source>
        <dbReference type="ARBA" id="ARBA00023004"/>
    </source>
</evidence>
<dbReference type="Proteomes" id="UP000818029">
    <property type="component" value="Chromosome A09"/>
</dbReference>
<evidence type="ECO:0000256" key="4">
    <source>
        <dbReference type="ARBA" id="ARBA00022617"/>
    </source>
</evidence>
<keyword evidence="7" id="KW-0408">Iron</keyword>
<keyword evidence="6" id="KW-0560">Oxidoreductase</keyword>
<gene>
    <name evidence="12" type="primary">LOC121206008</name>
</gene>
<keyword evidence="11" id="KW-1185">Reference proteome</keyword>
<reference evidence="12" key="2">
    <citation type="submission" date="2025-08" db="UniProtKB">
        <authorList>
            <consortium name="RefSeq"/>
        </authorList>
    </citation>
    <scope>IDENTIFICATION</scope>
</reference>
<evidence type="ECO:0000256" key="3">
    <source>
        <dbReference type="ARBA" id="ARBA00010617"/>
    </source>
</evidence>
<comment type="subcellular location">
    <subcellularLocation>
        <location evidence="2">Membrane</location>
    </subcellularLocation>
</comment>
<feature type="region of interest" description="Disordered" evidence="10">
    <location>
        <begin position="1"/>
        <end position="23"/>
    </location>
</feature>
<dbReference type="GeneID" id="121206008"/>
<evidence type="ECO:0000313" key="11">
    <source>
        <dbReference type="Proteomes" id="UP000818029"/>
    </source>
</evidence>
<name>A0ABM2YNJ9_GOSHI</name>
<dbReference type="PRINTS" id="PR00463">
    <property type="entry name" value="EP450I"/>
</dbReference>
<dbReference type="PANTHER" id="PTHR47943">
    <property type="entry name" value="CYTOCHROME P450 93A3-LIKE"/>
    <property type="match status" value="1"/>
</dbReference>
<accession>A0ABM2YNJ9</accession>
<dbReference type="Gene3D" id="1.10.630.10">
    <property type="entry name" value="Cytochrome P450"/>
    <property type="match status" value="1"/>
</dbReference>
<evidence type="ECO:0000256" key="5">
    <source>
        <dbReference type="ARBA" id="ARBA00022723"/>
    </source>
</evidence>
<evidence type="ECO:0000256" key="6">
    <source>
        <dbReference type="ARBA" id="ARBA00023002"/>
    </source>
</evidence>
<comment type="cofactor">
    <cofactor evidence="1">
        <name>heme</name>
        <dbReference type="ChEBI" id="CHEBI:30413"/>
    </cofactor>
</comment>
<evidence type="ECO:0000256" key="1">
    <source>
        <dbReference type="ARBA" id="ARBA00001971"/>
    </source>
</evidence>
<evidence type="ECO:0000256" key="2">
    <source>
        <dbReference type="ARBA" id="ARBA00004370"/>
    </source>
</evidence>
<evidence type="ECO:0000256" key="9">
    <source>
        <dbReference type="ARBA" id="ARBA00023136"/>
    </source>
</evidence>
<sequence length="380" mass="43539">MDPERDIADDVESNAPASVQGTTPFDSRLATSSCDVGILEIKEFVVPVERACKAEYLEKKKRMKLEKCDRDHQANHFNLHQRSLEMIIAVQRQMWDNRIEIVLDHFRTSKLQLHLLCGSLNHFIRDCPESVEQEIVQNLRPSGNASCGRPPRNTRNEAAAEKEVVNISKKVGNLNAEIILNKILGPVKKYKEFNLKELIEELLYMVGVFNLVDFVPFLGAFDLQGLKAHTRILGEKLDKALKTIINDHQQQKQDDFISTMLTEQINPNGDIMDRNCIKAITVDMIVASLDTSTALLEWALLALIKHPRVMSKLQKELERIIRMRMVEENDLPKLEYLDMVVKETLRLYLVAPMLIPRESMEDIVIDGCYIPKRSRVIVNV</sequence>
<evidence type="ECO:0000313" key="12">
    <source>
        <dbReference type="RefSeq" id="XP_040932099.1"/>
    </source>
</evidence>